<comment type="similarity">
    <text evidence="1">Belongs to the peptidase S58 family.</text>
</comment>
<dbReference type="CDD" id="cd02252">
    <property type="entry name" value="nylC_like"/>
    <property type="match status" value="1"/>
</dbReference>
<accession>A0ABY4YN19</accession>
<evidence type="ECO:0000313" key="3">
    <source>
        <dbReference type="Proteomes" id="UP001056535"/>
    </source>
</evidence>
<dbReference type="RefSeq" id="WP_252624285.1">
    <property type="nucleotide sequence ID" value="NZ_CP099490.1"/>
</dbReference>
<proteinExistence type="inferred from homology"/>
<dbReference type="EMBL" id="CP099490">
    <property type="protein sequence ID" value="USQ78121.1"/>
    <property type="molecule type" value="Genomic_DNA"/>
</dbReference>
<organism evidence="2 3">
    <name type="scientific">Ornithinimicrobium cryptoxanthini</name>
    <dbReference type="NCBI Taxonomy" id="2934161"/>
    <lineage>
        <taxon>Bacteria</taxon>
        <taxon>Bacillati</taxon>
        <taxon>Actinomycetota</taxon>
        <taxon>Actinomycetes</taxon>
        <taxon>Micrococcales</taxon>
        <taxon>Ornithinimicrobiaceae</taxon>
        <taxon>Ornithinimicrobium</taxon>
    </lineage>
</organism>
<dbReference type="InterPro" id="IPR016117">
    <property type="entry name" value="ArgJ-like_dom_sf"/>
</dbReference>
<dbReference type="InterPro" id="IPR005321">
    <property type="entry name" value="Peptidase_S58_DmpA"/>
</dbReference>
<evidence type="ECO:0000313" key="2">
    <source>
        <dbReference type="EMBL" id="USQ78121.1"/>
    </source>
</evidence>
<dbReference type="Gene3D" id="3.60.70.12">
    <property type="entry name" value="L-amino peptidase D-ALA esterase/amidase"/>
    <property type="match status" value="1"/>
</dbReference>
<reference evidence="2" key="1">
    <citation type="submission" date="2022-06" db="EMBL/GenBank/DDBJ databases">
        <title>Ornithinimicrobium JY.X270.</title>
        <authorList>
            <person name="Huang Y."/>
        </authorList>
    </citation>
    <scope>NUCLEOTIDE SEQUENCE</scope>
    <source>
        <strain evidence="2">JY.X270</strain>
    </source>
</reference>
<dbReference type="PANTHER" id="PTHR36512:SF3">
    <property type="entry name" value="BLR5678 PROTEIN"/>
    <property type="match status" value="1"/>
</dbReference>
<gene>
    <name evidence="2" type="ORF">NF557_00980</name>
</gene>
<protein>
    <submittedName>
        <fullName evidence="2">P1 family peptidase</fullName>
    </submittedName>
</protein>
<name>A0ABY4YN19_9MICO</name>
<keyword evidence="3" id="KW-1185">Reference proteome</keyword>
<sequence>MWPLDPQVGPGPTNSIVDVVGLRVGQHQRSGDGWLTGTTVVLPGPDGAVGGVDVRGGGPGTRETDLLDPIHQVDRVHAVVLTGGSAFGLASADGVMQHLLAEGTGFPAGQEPGQVVPIVPAAVIFDLGRGGDFASTPDASFGAAACAAATAEPPALGCVGAGTGAECGGLKGGVGSASAVLPDGTSVAALVVVNSGGHVVDLRTGELVGAGALLEGDLDVLGERSPYALSRPDPAELQAARERAGAVSGGLVPKVLATTIGVIATDATLTKAQASKVAGIGHDGMARAIDPVHTMFDGDTIFTLATGARPAPDPYAFHGLLTVAARVMTRAIVRGVLAARGSADGVRSYAEAFPSAFHQPQ</sequence>
<evidence type="ECO:0000256" key="1">
    <source>
        <dbReference type="ARBA" id="ARBA00007068"/>
    </source>
</evidence>
<dbReference type="Proteomes" id="UP001056535">
    <property type="component" value="Chromosome"/>
</dbReference>
<dbReference type="PANTHER" id="PTHR36512">
    <property type="entry name" value="D-AMINOPEPTIDASE"/>
    <property type="match status" value="1"/>
</dbReference>
<dbReference type="SUPFAM" id="SSF56266">
    <property type="entry name" value="DmpA/ArgJ-like"/>
    <property type="match status" value="1"/>
</dbReference>
<dbReference type="Pfam" id="PF03576">
    <property type="entry name" value="Peptidase_S58"/>
    <property type="match status" value="1"/>
</dbReference>